<evidence type="ECO:0000256" key="6">
    <source>
        <dbReference type="ARBA" id="ARBA00022691"/>
    </source>
</evidence>
<gene>
    <name evidence="12" type="ORF">DGAL_LOCUS11619</name>
</gene>
<dbReference type="PANTHER" id="PTHR10920">
    <property type="entry name" value="RIBOSOMAL RNA METHYLTRANSFERASE"/>
    <property type="match status" value="1"/>
</dbReference>
<evidence type="ECO:0000256" key="5">
    <source>
        <dbReference type="ARBA" id="ARBA00022679"/>
    </source>
</evidence>
<dbReference type="PANTHER" id="PTHR10920:SF18">
    <property type="entry name" value="RRNA METHYLTRANSFERASE 2, MITOCHONDRIAL"/>
    <property type="match status" value="1"/>
</dbReference>
<reference evidence="12" key="1">
    <citation type="submission" date="2021-11" db="EMBL/GenBank/DDBJ databases">
        <authorList>
            <person name="Schell T."/>
        </authorList>
    </citation>
    <scope>NUCLEOTIDE SEQUENCE</scope>
    <source>
        <strain evidence="12">M5</strain>
    </source>
</reference>
<dbReference type="FunFam" id="3.40.50.150:FF:000129">
    <property type="entry name" value="Mitochondrial rRNA methyltransferase 2"/>
    <property type="match status" value="1"/>
</dbReference>
<dbReference type="AlphaFoldDB" id="A0A8J2RWZ5"/>
<dbReference type="OrthoDB" id="20105at2759"/>
<evidence type="ECO:0000256" key="4">
    <source>
        <dbReference type="ARBA" id="ARBA00022603"/>
    </source>
</evidence>
<evidence type="ECO:0000313" key="13">
    <source>
        <dbReference type="Proteomes" id="UP000789390"/>
    </source>
</evidence>
<sequence length="242" mass="27086">MIIALCSIRQFCRSSVCFKKVPDRLKGRSRSSQNWLIRQMNDEYVLKAKMENYRARSAFKLIEIDNKYKFLKPGDVVVECGAAPGAWTQVCVKRINATGQMPSVLKGKHVAIDLQPMYPIEGALILAPLDFTKCSSQTKITEMLGGQLATVVVSDMAPAATGIRELDQDRILELAYSVLRYAQQISKDGAMLLLKLWASGRVKQLENDILSHYSQVKIVKPPSSRQDSAELFILASNFKKNT</sequence>
<evidence type="ECO:0000256" key="7">
    <source>
        <dbReference type="ARBA" id="ARBA00022946"/>
    </source>
</evidence>
<evidence type="ECO:0000256" key="10">
    <source>
        <dbReference type="PIRSR" id="PIRSR005461-1"/>
    </source>
</evidence>
<evidence type="ECO:0000313" key="12">
    <source>
        <dbReference type="EMBL" id="CAH0108250.1"/>
    </source>
</evidence>
<name>A0A8J2RWZ5_9CRUS</name>
<dbReference type="GO" id="GO:0005759">
    <property type="term" value="C:mitochondrial matrix"/>
    <property type="evidence" value="ECO:0007669"/>
    <property type="project" value="UniProtKB-ARBA"/>
</dbReference>
<dbReference type="InterPro" id="IPR029063">
    <property type="entry name" value="SAM-dependent_MTases_sf"/>
</dbReference>
<evidence type="ECO:0000256" key="8">
    <source>
        <dbReference type="ARBA" id="ARBA00023128"/>
    </source>
</evidence>
<evidence type="ECO:0000256" key="3">
    <source>
        <dbReference type="ARBA" id="ARBA00022552"/>
    </source>
</evidence>
<keyword evidence="4" id="KW-0489">Methyltransferase</keyword>
<feature type="active site" description="Proton acceptor" evidence="10">
    <location>
        <position position="195"/>
    </location>
</feature>
<keyword evidence="6 10" id="KW-0949">S-adenosyl-L-methionine</keyword>
<keyword evidence="5" id="KW-0808">Transferase</keyword>
<accession>A0A8J2RWZ5</accession>
<dbReference type="EMBL" id="CAKKLH010000282">
    <property type="protein sequence ID" value="CAH0108250.1"/>
    <property type="molecule type" value="Genomic_DNA"/>
</dbReference>
<feature type="domain" description="Ribosomal RNA methyltransferase FtsJ" evidence="11">
    <location>
        <begin position="53"/>
        <end position="238"/>
    </location>
</feature>
<protein>
    <recommendedName>
        <fullName evidence="9">rRNA methyltransferase 2, mitochondrial</fullName>
    </recommendedName>
</protein>
<dbReference type="PIRSF" id="PIRSF005461">
    <property type="entry name" value="23S_rRNA_mtase"/>
    <property type="match status" value="1"/>
</dbReference>
<comment type="caution">
    <text evidence="12">The sequence shown here is derived from an EMBL/GenBank/DDBJ whole genome shotgun (WGS) entry which is preliminary data.</text>
</comment>
<dbReference type="GO" id="GO:1902775">
    <property type="term" value="P:mitochondrial large ribosomal subunit assembly"/>
    <property type="evidence" value="ECO:0007669"/>
    <property type="project" value="UniProtKB-ARBA"/>
</dbReference>
<dbReference type="Gene3D" id="3.40.50.150">
    <property type="entry name" value="Vaccinia Virus protein VP39"/>
    <property type="match status" value="1"/>
</dbReference>
<dbReference type="GO" id="GO:0008650">
    <property type="term" value="F:rRNA (uridine-2'-O-)-methyltransferase activity"/>
    <property type="evidence" value="ECO:0007669"/>
    <property type="project" value="TreeGrafter"/>
</dbReference>
<evidence type="ECO:0000256" key="9">
    <source>
        <dbReference type="ARBA" id="ARBA00041184"/>
    </source>
</evidence>
<dbReference type="InterPro" id="IPR002877">
    <property type="entry name" value="RNA_MeTrfase_FtsJ_dom"/>
</dbReference>
<dbReference type="Pfam" id="PF01728">
    <property type="entry name" value="FtsJ"/>
    <property type="match status" value="1"/>
</dbReference>
<dbReference type="HAMAP" id="MF_01547">
    <property type="entry name" value="RNA_methyltr_E"/>
    <property type="match status" value="1"/>
</dbReference>
<evidence type="ECO:0000256" key="2">
    <source>
        <dbReference type="ARBA" id="ARBA00009258"/>
    </source>
</evidence>
<evidence type="ECO:0000256" key="1">
    <source>
        <dbReference type="ARBA" id="ARBA00004173"/>
    </source>
</evidence>
<dbReference type="SUPFAM" id="SSF53335">
    <property type="entry name" value="S-adenosyl-L-methionine-dependent methyltransferases"/>
    <property type="match status" value="1"/>
</dbReference>
<evidence type="ECO:0000259" key="11">
    <source>
        <dbReference type="Pfam" id="PF01728"/>
    </source>
</evidence>
<dbReference type="InterPro" id="IPR050082">
    <property type="entry name" value="RNA_methyltr_RlmE"/>
</dbReference>
<keyword evidence="7" id="KW-0809">Transit peptide</keyword>
<keyword evidence="13" id="KW-1185">Reference proteome</keyword>
<dbReference type="Proteomes" id="UP000789390">
    <property type="component" value="Unassembled WGS sequence"/>
</dbReference>
<comment type="subcellular location">
    <subcellularLocation>
        <location evidence="1">Mitochondrion</location>
    </subcellularLocation>
</comment>
<comment type="similarity">
    <text evidence="2">Belongs to the class I-like SAM-binding methyltransferase superfamily. RNA methyltransferase RlmE family.</text>
</comment>
<keyword evidence="8" id="KW-0496">Mitochondrion</keyword>
<proteinExistence type="inferred from homology"/>
<keyword evidence="3" id="KW-0698">rRNA processing</keyword>
<dbReference type="InterPro" id="IPR015507">
    <property type="entry name" value="rRNA-MeTfrase_E"/>
</dbReference>
<organism evidence="12 13">
    <name type="scientific">Daphnia galeata</name>
    <dbReference type="NCBI Taxonomy" id="27404"/>
    <lineage>
        <taxon>Eukaryota</taxon>
        <taxon>Metazoa</taxon>
        <taxon>Ecdysozoa</taxon>
        <taxon>Arthropoda</taxon>
        <taxon>Crustacea</taxon>
        <taxon>Branchiopoda</taxon>
        <taxon>Diplostraca</taxon>
        <taxon>Cladocera</taxon>
        <taxon>Anomopoda</taxon>
        <taxon>Daphniidae</taxon>
        <taxon>Daphnia</taxon>
    </lineage>
</organism>